<gene>
    <name evidence="4" type="ORF">DID88_000028</name>
</gene>
<accession>A0A395IL47</accession>
<evidence type="ECO:0000259" key="3">
    <source>
        <dbReference type="Pfam" id="PF07732"/>
    </source>
</evidence>
<dbReference type="InterPro" id="IPR011707">
    <property type="entry name" value="Cu-oxidase-like_N"/>
</dbReference>
<dbReference type="InterPro" id="IPR008972">
    <property type="entry name" value="Cupredoxin"/>
</dbReference>
<dbReference type="GO" id="GO:0005507">
    <property type="term" value="F:copper ion binding"/>
    <property type="evidence" value="ECO:0007669"/>
    <property type="project" value="InterPro"/>
</dbReference>
<evidence type="ECO:0000256" key="1">
    <source>
        <dbReference type="ARBA" id="ARBA00010609"/>
    </source>
</evidence>
<proteinExistence type="inferred from homology"/>
<protein>
    <recommendedName>
        <fullName evidence="3">Plastocyanin-like domain-containing protein</fullName>
    </recommendedName>
</protein>
<dbReference type="PANTHER" id="PTHR11709">
    <property type="entry name" value="MULTI-COPPER OXIDASE"/>
    <property type="match status" value="1"/>
</dbReference>
<keyword evidence="5" id="KW-1185">Reference proteome</keyword>
<dbReference type="EMBL" id="QKRW01000042">
    <property type="protein sequence ID" value="RAL60248.1"/>
    <property type="molecule type" value="Genomic_DNA"/>
</dbReference>
<dbReference type="SUPFAM" id="SSF49503">
    <property type="entry name" value="Cupredoxins"/>
    <property type="match status" value="1"/>
</dbReference>
<comment type="caution">
    <text evidence="4">The sequence shown here is derived from an EMBL/GenBank/DDBJ whole genome shotgun (WGS) entry which is preliminary data.</text>
</comment>
<evidence type="ECO:0000313" key="5">
    <source>
        <dbReference type="Proteomes" id="UP000249056"/>
    </source>
</evidence>
<dbReference type="Pfam" id="PF07732">
    <property type="entry name" value="Cu-oxidase_3"/>
    <property type="match status" value="1"/>
</dbReference>
<comment type="similarity">
    <text evidence="1">Belongs to the multicopper oxidase family.</text>
</comment>
<dbReference type="GO" id="GO:0016491">
    <property type="term" value="F:oxidoreductase activity"/>
    <property type="evidence" value="ECO:0007669"/>
    <property type="project" value="TreeGrafter"/>
</dbReference>
<dbReference type="InterPro" id="IPR045087">
    <property type="entry name" value="Cu-oxidase_fam"/>
</dbReference>
<evidence type="ECO:0000256" key="2">
    <source>
        <dbReference type="ARBA" id="ARBA00023008"/>
    </source>
</evidence>
<feature type="domain" description="Plastocyanin-like" evidence="3">
    <location>
        <begin position="15"/>
        <end position="87"/>
    </location>
</feature>
<sequence>MKCKYGVTREYWLSIQDGMASPDGISRYVQTVNGSIPGPTIIADWGDNVVVHVTNNLSVNGTTIHFHGMRQNYTNQNDGVPSITQCLSHLELHIPTNGELLNMAPHGIILTLAFKRGRASLLLSDWGHTTVDEQYEFAQTQGPPLMDTGLINGTNVLEQMVLAARLVHVSQPVLHQANHTDSVS</sequence>
<dbReference type="AlphaFoldDB" id="A0A395IL47"/>
<dbReference type="OrthoDB" id="2121828at2759"/>
<dbReference type="PANTHER" id="PTHR11709:SF502">
    <property type="entry name" value="MULTICOPPER OXIDASE"/>
    <property type="match status" value="1"/>
</dbReference>
<reference evidence="4 5" key="1">
    <citation type="submission" date="2018-06" db="EMBL/GenBank/DDBJ databases">
        <title>Genome Sequence of the Brown Rot Fungal Pathogen Monilinia fructigena.</title>
        <authorList>
            <person name="Landi L."/>
            <person name="De Miccolis Angelini R.M."/>
            <person name="Pollastro S."/>
            <person name="Abate D."/>
            <person name="Faretra F."/>
            <person name="Romanazzi G."/>
        </authorList>
    </citation>
    <scope>NUCLEOTIDE SEQUENCE [LARGE SCALE GENOMIC DNA]</scope>
    <source>
        <strain evidence="4 5">Mfrg269</strain>
    </source>
</reference>
<name>A0A395IL47_9HELO</name>
<organism evidence="4 5">
    <name type="scientific">Monilinia fructigena</name>
    <dbReference type="NCBI Taxonomy" id="38457"/>
    <lineage>
        <taxon>Eukaryota</taxon>
        <taxon>Fungi</taxon>
        <taxon>Dikarya</taxon>
        <taxon>Ascomycota</taxon>
        <taxon>Pezizomycotina</taxon>
        <taxon>Leotiomycetes</taxon>
        <taxon>Helotiales</taxon>
        <taxon>Sclerotiniaceae</taxon>
        <taxon>Monilinia</taxon>
    </lineage>
</organism>
<evidence type="ECO:0000313" key="4">
    <source>
        <dbReference type="EMBL" id="RAL60248.1"/>
    </source>
</evidence>
<keyword evidence="2" id="KW-0186">Copper</keyword>
<dbReference type="Gene3D" id="2.60.40.420">
    <property type="entry name" value="Cupredoxins - blue copper proteins"/>
    <property type="match status" value="2"/>
</dbReference>
<dbReference type="Proteomes" id="UP000249056">
    <property type="component" value="Unassembled WGS sequence"/>
</dbReference>